<keyword evidence="2" id="KW-0812">Transmembrane</keyword>
<evidence type="ECO:0000256" key="3">
    <source>
        <dbReference type="SAM" id="SignalP"/>
    </source>
</evidence>
<feature type="signal peptide" evidence="3">
    <location>
        <begin position="1"/>
        <end position="16"/>
    </location>
</feature>
<keyword evidence="2" id="KW-1133">Transmembrane helix</keyword>
<organism evidence="4 5">
    <name type="scientific">Corynebacterium freneyi</name>
    <dbReference type="NCBI Taxonomy" id="134034"/>
    <lineage>
        <taxon>Bacteria</taxon>
        <taxon>Bacillati</taxon>
        <taxon>Actinomycetota</taxon>
        <taxon>Actinomycetes</taxon>
        <taxon>Mycobacteriales</taxon>
        <taxon>Corynebacteriaceae</taxon>
        <taxon>Corynebacterium</taxon>
    </lineage>
</organism>
<dbReference type="EMBL" id="JAGINY010000001">
    <property type="protein sequence ID" value="MBP2331386.1"/>
    <property type="molecule type" value="Genomic_DNA"/>
</dbReference>
<dbReference type="RefSeq" id="WP_209651548.1">
    <property type="nucleotide sequence ID" value="NZ_CP047357.1"/>
</dbReference>
<evidence type="ECO:0000313" key="5">
    <source>
        <dbReference type="Proteomes" id="UP001519305"/>
    </source>
</evidence>
<evidence type="ECO:0000256" key="2">
    <source>
        <dbReference type="SAM" id="Phobius"/>
    </source>
</evidence>
<keyword evidence="3" id="KW-0732">Signal</keyword>
<feature type="compositionally biased region" description="Basic and acidic residues" evidence="1">
    <location>
        <begin position="222"/>
        <end position="247"/>
    </location>
</feature>
<proteinExistence type="predicted"/>
<protein>
    <recommendedName>
        <fullName evidence="6">Secreted protein</fullName>
    </recommendedName>
</protein>
<dbReference type="Gene3D" id="2.60.40.10">
    <property type="entry name" value="Immunoglobulins"/>
    <property type="match status" value="1"/>
</dbReference>
<reference evidence="4 5" key="1">
    <citation type="submission" date="2021-03" db="EMBL/GenBank/DDBJ databases">
        <title>Sequencing the genomes of 1000 actinobacteria strains.</title>
        <authorList>
            <person name="Klenk H.-P."/>
        </authorList>
    </citation>
    <scope>NUCLEOTIDE SEQUENCE [LARGE SCALE GENOMIC DNA]</scope>
    <source>
        <strain evidence="4 5">DSM 44506</strain>
    </source>
</reference>
<feature type="region of interest" description="Disordered" evidence="1">
    <location>
        <begin position="660"/>
        <end position="688"/>
    </location>
</feature>
<keyword evidence="5" id="KW-1185">Reference proteome</keyword>
<evidence type="ECO:0000313" key="4">
    <source>
        <dbReference type="EMBL" id="MBP2331386.1"/>
    </source>
</evidence>
<feature type="region of interest" description="Disordered" evidence="1">
    <location>
        <begin position="472"/>
        <end position="514"/>
    </location>
</feature>
<comment type="caution">
    <text evidence="4">The sequence shown here is derived from an EMBL/GenBank/DDBJ whole genome shotgun (WGS) entry which is preliminary data.</text>
</comment>
<gene>
    <name evidence="4" type="ORF">JOF33_000085</name>
</gene>
<dbReference type="Proteomes" id="UP001519305">
    <property type="component" value="Unassembled WGS sequence"/>
</dbReference>
<evidence type="ECO:0000256" key="1">
    <source>
        <dbReference type="SAM" id="MobiDB-lite"/>
    </source>
</evidence>
<dbReference type="InterPro" id="IPR013783">
    <property type="entry name" value="Ig-like_fold"/>
</dbReference>
<feature type="chain" id="PRO_5045638933" description="Secreted protein" evidence="3">
    <location>
        <begin position="17"/>
        <end position="904"/>
    </location>
</feature>
<feature type="transmembrane region" description="Helical" evidence="2">
    <location>
        <begin position="869"/>
        <end position="888"/>
    </location>
</feature>
<accession>A0ABS4U404</accession>
<feature type="region of interest" description="Disordered" evidence="1">
    <location>
        <begin position="205"/>
        <end position="252"/>
    </location>
</feature>
<name>A0ABS4U404_9CORY</name>
<keyword evidence="2" id="KW-0472">Membrane</keyword>
<evidence type="ECO:0008006" key="6">
    <source>
        <dbReference type="Google" id="ProtNLM"/>
    </source>
</evidence>
<sequence>MRLIATAATGALALVAAPVAPVGPVGQLGPVGALPEAAAAPPPWPIDPADPSISSQWGADAQRVAARSPLKLQIKNVTPQNPEVGGDLNIRLTVENTSDEAVNDVIIRTQRAEALAGAADARLAMAAPEQTFGVATAFDDGFDLAAGESRTVTLSVPLSAPAPEGLGIDAAGVYPVLVNANGRPGDDIDQFLAETRMLVPVDSSLDDADADAEGPAGSGDGEGSRADADGREGADGADGRREARDGSADPAPVSLVWPLAADIPLVPGETGEAPVRPELILSGESLASEMQAGGRLDVLLGALESELAGEDGPALRESTCVAVDPELLDVADRMRDGYRIGGERPSPVEDSTRLRDSWGSGNDLSLREGQGAEAAGAWLDRLAAVTRDLCVVTLPWSGAEVNAVAATGDPELATEALAMGDAVVERVLGRDALPSTIIPPEGYLDASSVAVTAFGDTSSPVDGSAAFEALNATGETGPNAGNDGANGDGNDEAAADADAPGAAGTSPVTWPPAAPRTTTLVAANSLTFGDGRIARPGETAEIGPGSSAFALPVPLSSALAATGSAPEVAGYAAVAGRFDLAADSGVARMQTVVGTLRQEIADASVGVGEAGAAPVVAMPPAGWSVSGDDARTLLRAIAATFDDGIAEPVALGDALARSGAEHSVGPAQTSSPNPDPGAVSGTEVSRAAQQSRYLTDLTTMMANDDQVALTRHGFTQPMRRDVLRSMTGIGRRNASSHMRHAEKAGRTMAGMGEMLQQLRDSVSLVAPGGVYTRATDLSPVVIVGRNGLPLPVPAFVRVQVSDSERIGRHEALLPAKGSLTLQISPEDPGPNVDRERQNQLHLWLETPDGQRISAPVEIVARTGPTTRTLIIGSVALTLVVGAFALWRAGRFEGIRRIRTQWGRD</sequence>